<dbReference type="AlphaFoldDB" id="A0AAN7TTW2"/>
<keyword evidence="1" id="KW-0732">Signal</keyword>
<reference evidence="2 3" key="1">
    <citation type="submission" date="2023-11" db="EMBL/GenBank/DDBJ databases">
        <title>Dfirmibasis_genome.</title>
        <authorList>
            <person name="Edelbroek B."/>
            <person name="Kjellin J."/>
            <person name="Jerlstrom-Hultqvist J."/>
            <person name="Soderbom F."/>
        </authorList>
    </citation>
    <scope>NUCLEOTIDE SEQUENCE [LARGE SCALE GENOMIC DNA]</scope>
    <source>
        <strain evidence="2 3">TNS-C-14</strain>
    </source>
</reference>
<organism evidence="2 3">
    <name type="scientific">Dictyostelium firmibasis</name>
    <dbReference type="NCBI Taxonomy" id="79012"/>
    <lineage>
        <taxon>Eukaryota</taxon>
        <taxon>Amoebozoa</taxon>
        <taxon>Evosea</taxon>
        <taxon>Eumycetozoa</taxon>
        <taxon>Dictyostelia</taxon>
        <taxon>Dictyosteliales</taxon>
        <taxon>Dictyosteliaceae</taxon>
        <taxon>Dictyostelium</taxon>
    </lineage>
</organism>
<evidence type="ECO:0000313" key="2">
    <source>
        <dbReference type="EMBL" id="KAK5575862.1"/>
    </source>
</evidence>
<proteinExistence type="predicted"/>
<dbReference type="Proteomes" id="UP001344447">
    <property type="component" value="Unassembled WGS sequence"/>
</dbReference>
<sequence length="107" mass="12090">MRSILSLLIVILSFVALSKALDCGHYKNPLTCAGVEPPCFWNGKECTKIYPKHCSTMTNEECQNNKEKGCYFEGEKCILSKFHCSSIHNEFDCTIENCVWKGGKCEN</sequence>
<dbReference type="EMBL" id="JAVFKY010000005">
    <property type="protein sequence ID" value="KAK5575862.1"/>
    <property type="molecule type" value="Genomic_DNA"/>
</dbReference>
<protein>
    <submittedName>
        <fullName evidence="2">Uncharacterized protein</fullName>
    </submittedName>
</protein>
<name>A0AAN7TTW2_9MYCE</name>
<evidence type="ECO:0000256" key="1">
    <source>
        <dbReference type="SAM" id="SignalP"/>
    </source>
</evidence>
<feature type="signal peptide" evidence="1">
    <location>
        <begin position="1"/>
        <end position="20"/>
    </location>
</feature>
<gene>
    <name evidence="2" type="ORF">RB653_006996</name>
</gene>
<comment type="caution">
    <text evidence="2">The sequence shown here is derived from an EMBL/GenBank/DDBJ whole genome shotgun (WGS) entry which is preliminary data.</text>
</comment>
<accession>A0AAN7TTW2</accession>
<feature type="chain" id="PRO_5042825799" evidence="1">
    <location>
        <begin position="21"/>
        <end position="107"/>
    </location>
</feature>
<evidence type="ECO:0000313" key="3">
    <source>
        <dbReference type="Proteomes" id="UP001344447"/>
    </source>
</evidence>
<keyword evidence="3" id="KW-1185">Reference proteome</keyword>